<keyword evidence="3" id="KW-1003">Cell membrane</keyword>
<dbReference type="InterPro" id="IPR018448">
    <property type="entry name" value="TatB"/>
</dbReference>
<dbReference type="NCBIfam" id="TIGR01410">
    <property type="entry name" value="tatB"/>
    <property type="match status" value="1"/>
</dbReference>
<evidence type="ECO:0000256" key="8">
    <source>
        <dbReference type="ARBA" id="ARBA00023136"/>
    </source>
</evidence>
<evidence type="ECO:0000313" key="11">
    <source>
        <dbReference type="Proteomes" id="UP000534783"/>
    </source>
</evidence>
<name>A0A7X6DNA4_9BACT</name>
<comment type="subcellular location">
    <subcellularLocation>
        <location evidence="1">Membrane</location>
        <topology evidence="1">Single-pass membrane protein</topology>
    </subcellularLocation>
</comment>
<keyword evidence="4" id="KW-0812">Transmembrane</keyword>
<evidence type="ECO:0000313" key="10">
    <source>
        <dbReference type="EMBL" id="NKE70378.1"/>
    </source>
</evidence>
<reference evidence="10 11" key="1">
    <citation type="journal article" date="2020" name="Nature">
        <title>Bacterial chemolithoautotrophy via manganese oxidation.</title>
        <authorList>
            <person name="Yu H."/>
            <person name="Leadbetter J.R."/>
        </authorList>
    </citation>
    <scope>NUCLEOTIDE SEQUENCE [LARGE SCALE GENOMIC DNA]</scope>
    <source>
        <strain evidence="10 11">Mn-1</strain>
    </source>
</reference>
<dbReference type="GO" id="GO:0043953">
    <property type="term" value="P:protein transport by the Tat complex"/>
    <property type="evidence" value="ECO:0007669"/>
    <property type="project" value="InterPro"/>
</dbReference>
<dbReference type="PANTHER" id="PTHR33162:SF1">
    <property type="entry name" value="SEC-INDEPENDENT PROTEIN TRANSLOCASE PROTEIN TATA, CHLOROPLASTIC"/>
    <property type="match status" value="1"/>
</dbReference>
<comment type="caution">
    <text evidence="10">The sequence shown here is derived from an EMBL/GenBank/DDBJ whole genome shotgun (WGS) entry which is preliminary data.</text>
</comment>
<organism evidence="10 11">
    <name type="scientific">Candidatus Manganitrophus noduliformans</name>
    <dbReference type="NCBI Taxonomy" id="2606439"/>
    <lineage>
        <taxon>Bacteria</taxon>
        <taxon>Pseudomonadati</taxon>
        <taxon>Nitrospirota</taxon>
        <taxon>Nitrospiria</taxon>
        <taxon>Candidatus Troglogloeales</taxon>
        <taxon>Candidatus Manganitrophaceae</taxon>
        <taxon>Candidatus Manganitrophus</taxon>
    </lineage>
</organism>
<evidence type="ECO:0000256" key="2">
    <source>
        <dbReference type="ARBA" id="ARBA00022448"/>
    </source>
</evidence>
<evidence type="ECO:0000256" key="7">
    <source>
        <dbReference type="ARBA" id="ARBA00023010"/>
    </source>
</evidence>
<gene>
    <name evidence="10" type="primary">tatB</name>
    <name evidence="10" type="ORF">MNODULE_06455</name>
</gene>
<evidence type="ECO:0000256" key="6">
    <source>
        <dbReference type="ARBA" id="ARBA00022989"/>
    </source>
</evidence>
<keyword evidence="5" id="KW-0653">Protein transport</keyword>
<evidence type="ECO:0000256" key="1">
    <source>
        <dbReference type="ARBA" id="ARBA00004167"/>
    </source>
</evidence>
<feature type="region of interest" description="Disordered" evidence="9">
    <location>
        <begin position="47"/>
        <end position="75"/>
    </location>
</feature>
<keyword evidence="6" id="KW-1133">Transmembrane helix</keyword>
<dbReference type="RefSeq" id="WP_168058633.1">
    <property type="nucleotide sequence ID" value="NZ_VTOW01000001.1"/>
</dbReference>
<dbReference type="InterPro" id="IPR003369">
    <property type="entry name" value="TatA/B/E"/>
</dbReference>
<evidence type="ECO:0000256" key="4">
    <source>
        <dbReference type="ARBA" id="ARBA00022692"/>
    </source>
</evidence>
<evidence type="ECO:0000256" key="3">
    <source>
        <dbReference type="ARBA" id="ARBA00022475"/>
    </source>
</evidence>
<proteinExistence type="predicted"/>
<dbReference type="AlphaFoldDB" id="A0A7X6DNA4"/>
<dbReference type="Pfam" id="PF02416">
    <property type="entry name" value="TatA_B_E"/>
    <property type="match status" value="1"/>
</dbReference>
<dbReference type="EMBL" id="VTOW01000001">
    <property type="protein sequence ID" value="NKE70378.1"/>
    <property type="molecule type" value="Genomic_DNA"/>
</dbReference>
<dbReference type="GO" id="GO:0008320">
    <property type="term" value="F:protein transmembrane transporter activity"/>
    <property type="evidence" value="ECO:0007669"/>
    <property type="project" value="InterPro"/>
</dbReference>
<evidence type="ECO:0000256" key="5">
    <source>
        <dbReference type="ARBA" id="ARBA00022927"/>
    </source>
</evidence>
<keyword evidence="8" id="KW-0472">Membrane</keyword>
<dbReference type="Gene3D" id="1.20.5.3310">
    <property type="match status" value="1"/>
</dbReference>
<dbReference type="GO" id="GO:0016020">
    <property type="term" value="C:membrane"/>
    <property type="evidence" value="ECO:0007669"/>
    <property type="project" value="UniProtKB-SubCell"/>
</dbReference>
<dbReference type="PRINTS" id="PR01506">
    <property type="entry name" value="TATBPROTEIN"/>
</dbReference>
<sequence length="75" mass="8167">MFGIGFPELLLILAIALVILGPEKLPQIARVIGRGLGEVRRATEEVRAEIEKGDKEETVSPATKPERSSPEISDK</sequence>
<accession>A0A7X6DNA4</accession>
<keyword evidence="2" id="KW-0813">Transport</keyword>
<keyword evidence="7" id="KW-0811">Translocation</keyword>
<evidence type="ECO:0000256" key="9">
    <source>
        <dbReference type="SAM" id="MobiDB-lite"/>
    </source>
</evidence>
<dbReference type="Proteomes" id="UP000534783">
    <property type="component" value="Unassembled WGS sequence"/>
</dbReference>
<dbReference type="PANTHER" id="PTHR33162">
    <property type="entry name" value="SEC-INDEPENDENT PROTEIN TRANSLOCASE PROTEIN TATA, CHLOROPLASTIC"/>
    <property type="match status" value="1"/>
</dbReference>
<keyword evidence="11" id="KW-1185">Reference proteome</keyword>
<protein>
    <submittedName>
        <fullName evidence="10">Twin-arginine translocase subunit TatB</fullName>
    </submittedName>
</protein>